<dbReference type="SUPFAM" id="SSF75011">
    <property type="entry name" value="3-carboxy-cis,cis-mucoante lactonizing enzyme"/>
    <property type="match status" value="1"/>
</dbReference>
<dbReference type="InterPro" id="IPR015943">
    <property type="entry name" value="WD40/YVTN_repeat-like_dom_sf"/>
</dbReference>
<dbReference type="AlphaFoldDB" id="A0A5B3FWZ8"/>
<proteinExistence type="predicted"/>
<dbReference type="Pfam" id="PF20138">
    <property type="entry name" value="DUF6528"/>
    <property type="match status" value="1"/>
</dbReference>
<dbReference type="PROSITE" id="PS51257">
    <property type="entry name" value="PROKAR_LIPOPROTEIN"/>
    <property type="match status" value="1"/>
</dbReference>
<evidence type="ECO:0000313" key="1">
    <source>
        <dbReference type="EMBL" id="KAA2365828.1"/>
    </source>
</evidence>
<dbReference type="GeneID" id="92756419"/>
<dbReference type="Gene3D" id="2.130.10.10">
    <property type="entry name" value="YVTN repeat-like/Quinoprotein amine dehydrogenase"/>
    <property type="match status" value="1"/>
</dbReference>
<dbReference type="Proteomes" id="UP000323567">
    <property type="component" value="Unassembled WGS sequence"/>
</dbReference>
<evidence type="ECO:0008006" key="3">
    <source>
        <dbReference type="Google" id="ProtNLM"/>
    </source>
</evidence>
<dbReference type="EMBL" id="VVXK01000030">
    <property type="protein sequence ID" value="KAA2365828.1"/>
    <property type="molecule type" value="Genomic_DNA"/>
</dbReference>
<organism evidence="1 2">
    <name type="scientific">Alistipes shahii</name>
    <dbReference type="NCBI Taxonomy" id="328814"/>
    <lineage>
        <taxon>Bacteria</taxon>
        <taxon>Pseudomonadati</taxon>
        <taxon>Bacteroidota</taxon>
        <taxon>Bacteroidia</taxon>
        <taxon>Bacteroidales</taxon>
        <taxon>Rikenellaceae</taxon>
        <taxon>Alistipes</taxon>
    </lineage>
</organism>
<evidence type="ECO:0000313" key="2">
    <source>
        <dbReference type="Proteomes" id="UP000323567"/>
    </source>
</evidence>
<reference evidence="1 2" key="1">
    <citation type="journal article" date="2019" name="Nat. Med.">
        <title>A library of human gut bacterial isolates paired with longitudinal multiomics data enables mechanistic microbiome research.</title>
        <authorList>
            <person name="Poyet M."/>
            <person name="Groussin M."/>
            <person name="Gibbons S.M."/>
            <person name="Avila-Pacheco J."/>
            <person name="Jiang X."/>
            <person name="Kearney S.M."/>
            <person name="Perrotta A.R."/>
            <person name="Berdy B."/>
            <person name="Zhao S."/>
            <person name="Lieberman T.D."/>
            <person name="Swanson P.K."/>
            <person name="Smith M."/>
            <person name="Roesemann S."/>
            <person name="Alexander J.E."/>
            <person name="Rich S.A."/>
            <person name="Livny J."/>
            <person name="Vlamakis H."/>
            <person name="Clish C."/>
            <person name="Bullock K."/>
            <person name="Deik A."/>
            <person name="Scott J."/>
            <person name="Pierce K.A."/>
            <person name="Xavier R.J."/>
            <person name="Alm E.J."/>
        </authorList>
    </citation>
    <scope>NUCLEOTIDE SEQUENCE [LARGE SCALE GENOMIC DNA]</scope>
    <source>
        <strain evidence="1 2">BIOML-A2</strain>
    </source>
</reference>
<comment type="caution">
    <text evidence="1">The sequence shown here is derived from an EMBL/GenBank/DDBJ whole genome shotgun (WGS) entry which is preliminary data.</text>
</comment>
<dbReference type="RefSeq" id="WP_015548073.1">
    <property type="nucleotide sequence ID" value="NZ_AP031448.1"/>
</dbReference>
<sequence>MKKYLWILAAAFLLQACSKDEEEGPYVPWRPGDDKEETIDLDKATKVMILTEQAKNRIVMIDQPTGKVAWEWTAADSGLSAAEQAWFDLPDEAKPVYNRTCVLVTASGGGVALIRIADKKAMFYAKPGGNPHSAEVLPDGNVVVASSTGNLLSVYVYNGADSYVSRPAFTMPVHSAHNVVWDRKRGCLWTATGAQLLKLAYNGKRTAPELTQVRSYDMAAGNTDAHDLAPVCGEDAMYVSTNQHVYKFDCAAEKFLDVEIFQQNTIKSISTGPEGYSTIVMRPTSGGSNWWSAEVCDMKGNRLFNRAGYQIYKARWYVENPFGYPEVHTL</sequence>
<dbReference type="InterPro" id="IPR045383">
    <property type="entry name" value="DUF6528"/>
</dbReference>
<gene>
    <name evidence="1" type="ORF">F2Y13_14360</name>
</gene>
<protein>
    <recommendedName>
        <fullName evidence="3">PQQ-binding-like beta-propeller repeat protein</fullName>
    </recommendedName>
</protein>
<accession>A0A5B3FWZ8</accession>
<name>A0A5B3FWZ8_9BACT</name>